<dbReference type="GO" id="GO:0005829">
    <property type="term" value="C:cytosol"/>
    <property type="evidence" value="ECO:0007669"/>
    <property type="project" value="TreeGrafter"/>
</dbReference>
<dbReference type="InterPro" id="IPR006175">
    <property type="entry name" value="YjgF/YER057c/UK114"/>
</dbReference>
<dbReference type="AlphaFoldDB" id="A0A9W6K6U4"/>
<feature type="signal peptide" evidence="1">
    <location>
        <begin position="1"/>
        <end position="23"/>
    </location>
</feature>
<dbReference type="PANTHER" id="PTHR11803">
    <property type="entry name" value="2-IMINOBUTANOATE/2-IMINOPROPANOATE DEAMINASE RIDA"/>
    <property type="match status" value="1"/>
</dbReference>
<evidence type="ECO:0000313" key="3">
    <source>
        <dbReference type="Proteomes" id="UP001143328"/>
    </source>
</evidence>
<evidence type="ECO:0008006" key="4">
    <source>
        <dbReference type="Google" id="ProtNLM"/>
    </source>
</evidence>
<evidence type="ECO:0000256" key="1">
    <source>
        <dbReference type="SAM" id="SignalP"/>
    </source>
</evidence>
<dbReference type="GO" id="GO:0019239">
    <property type="term" value="F:deaminase activity"/>
    <property type="evidence" value="ECO:0007669"/>
    <property type="project" value="TreeGrafter"/>
</dbReference>
<dbReference type="Gene3D" id="3.30.1330.40">
    <property type="entry name" value="RutC-like"/>
    <property type="match status" value="1"/>
</dbReference>
<dbReference type="Proteomes" id="UP001143328">
    <property type="component" value="Unassembled WGS sequence"/>
</dbReference>
<dbReference type="PANTHER" id="PTHR11803:SF59">
    <property type="entry name" value="ENDORIBONUCLEASE"/>
    <property type="match status" value="1"/>
</dbReference>
<dbReference type="EMBL" id="BSFN01000003">
    <property type="protein sequence ID" value="GLK88564.1"/>
    <property type="molecule type" value="Genomic_DNA"/>
</dbReference>
<name>A0A9W6K6U4_9PSED</name>
<sequence>MPINKALLGLGILCAAGATAGHAADIQRVPSTYPNSPILQAVTLPGNSQVTYLSGILPDPVDAKAPKDQLRAAGTTEQQTLVVFRKIEAVLAERGLTLGDVVQVRVYLVGDPAKRGRLDFDGLQAGFRQFFGTEKQPLKPARTTVQVAGLVLPGALIEVEVVAAIGAKN</sequence>
<dbReference type="Pfam" id="PF01042">
    <property type="entry name" value="Ribonuc_L-PSP"/>
    <property type="match status" value="1"/>
</dbReference>
<keyword evidence="1" id="KW-0732">Signal</keyword>
<protein>
    <recommendedName>
        <fullName evidence="4">Enamine deaminase RidA, house cleaning of reactive enamine intermediates, YjgF/YER057c/UK114 family</fullName>
    </recommendedName>
</protein>
<reference evidence="2" key="1">
    <citation type="journal article" date="2014" name="Int. J. Syst. Evol. Microbiol.">
        <title>Complete genome sequence of Corynebacterium casei LMG S-19264T (=DSM 44701T), isolated from a smear-ripened cheese.</title>
        <authorList>
            <consortium name="US DOE Joint Genome Institute (JGI-PGF)"/>
            <person name="Walter F."/>
            <person name="Albersmeier A."/>
            <person name="Kalinowski J."/>
            <person name="Ruckert C."/>
        </authorList>
    </citation>
    <scope>NUCLEOTIDE SEQUENCE</scope>
    <source>
        <strain evidence="2">VKM B-2935</strain>
    </source>
</reference>
<dbReference type="RefSeq" id="WP_271194769.1">
    <property type="nucleotide sequence ID" value="NZ_BSFN01000003.1"/>
</dbReference>
<organism evidence="2 3">
    <name type="scientific">Pseudomonas turukhanskensis</name>
    <dbReference type="NCBI Taxonomy" id="1806536"/>
    <lineage>
        <taxon>Bacteria</taxon>
        <taxon>Pseudomonadati</taxon>
        <taxon>Pseudomonadota</taxon>
        <taxon>Gammaproteobacteria</taxon>
        <taxon>Pseudomonadales</taxon>
        <taxon>Pseudomonadaceae</taxon>
        <taxon>Pseudomonas</taxon>
    </lineage>
</organism>
<dbReference type="InterPro" id="IPR035959">
    <property type="entry name" value="RutC-like_sf"/>
</dbReference>
<keyword evidence="3" id="KW-1185">Reference proteome</keyword>
<evidence type="ECO:0000313" key="2">
    <source>
        <dbReference type="EMBL" id="GLK88564.1"/>
    </source>
</evidence>
<accession>A0A9W6K6U4</accession>
<gene>
    <name evidence="2" type="ORF">GCM10017655_16260</name>
</gene>
<comment type="caution">
    <text evidence="2">The sequence shown here is derived from an EMBL/GenBank/DDBJ whole genome shotgun (WGS) entry which is preliminary data.</text>
</comment>
<reference evidence="2" key="2">
    <citation type="submission" date="2023-01" db="EMBL/GenBank/DDBJ databases">
        <authorList>
            <person name="Sun Q."/>
            <person name="Evtushenko L."/>
        </authorList>
    </citation>
    <scope>NUCLEOTIDE SEQUENCE</scope>
    <source>
        <strain evidence="2">VKM B-2935</strain>
    </source>
</reference>
<dbReference type="CDD" id="cd06151">
    <property type="entry name" value="YjgF_YER057c_UK114_like_3"/>
    <property type="match status" value="1"/>
</dbReference>
<proteinExistence type="predicted"/>
<dbReference type="SUPFAM" id="SSF55298">
    <property type="entry name" value="YjgF-like"/>
    <property type="match status" value="1"/>
</dbReference>
<feature type="chain" id="PRO_5040769091" description="Enamine deaminase RidA, house cleaning of reactive enamine intermediates, YjgF/YER057c/UK114 family" evidence="1">
    <location>
        <begin position="24"/>
        <end position="169"/>
    </location>
</feature>